<feature type="transmembrane region" description="Helical" evidence="6">
    <location>
        <begin position="193"/>
        <end position="212"/>
    </location>
</feature>
<dbReference type="KEGG" id="dpu:SU48_05395"/>
<name>A0A172T8M5_9DEIO</name>
<feature type="transmembrane region" description="Helical" evidence="6">
    <location>
        <begin position="295"/>
        <end position="313"/>
    </location>
</feature>
<protein>
    <submittedName>
        <fullName evidence="7">Sugar ABC transporter permease</fullName>
    </submittedName>
</protein>
<evidence type="ECO:0000256" key="5">
    <source>
        <dbReference type="ARBA" id="ARBA00023136"/>
    </source>
</evidence>
<dbReference type="CDD" id="cd06580">
    <property type="entry name" value="TM_PBP1_transp_TpRbsC_like"/>
    <property type="match status" value="1"/>
</dbReference>
<keyword evidence="5 6" id="KW-0472">Membrane</keyword>
<organism evidence="7 8">
    <name type="scientific">Deinococcus puniceus</name>
    <dbReference type="NCBI Taxonomy" id="1182568"/>
    <lineage>
        <taxon>Bacteria</taxon>
        <taxon>Thermotogati</taxon>
        <taxon>Deinococcota</taxon>
        <taxon>Deinococci</taxon>
        <taxon>Deinococcales</taxon>
        <taxon>Deinococcaceae</taxon>
        <taxon>Deinococcus</taxon>
    </lineage>
</organism>
<feature type="transmembrane region" description="Helical" evidence="6">
    <location>
        <begin position="86"/>
        <end position="106"/>
    </location>
</feature>
<evidence type="ECO:0000256" key="1">
    <source>
        <dbReference type="ARBA" id="ARBA00004651"/>
    </source>
</evidence>
<reference evidence="7 8" key="1">
    <citation type="submission" date="2015-01" db="EMBL/GenBank/DDBJ databases">
        <title>Deinococcus puniceus/DY1/ whole genome sequencing.</title>
        <authorList>
            <person name="Kim M.K."/>
            <person name="Srinivasan S."/>
            <person name="Lee J.-J."/>
        </authorList>
    </citation>
    <scope>NUCLEOTIDE SEQUENCE [LARGE SCALE GENOMIC DNA]</scope>
    <source>
        <strain evidence="7 8">DY1</strain>
    </source>
</reference>
<accession>A0A172T8M5</accession>
<feature type="transmembrane region" description="Helical" evidence="6">
    <location>
        <begin position="12"/>
        <end position="38"/>
    </location>
</feature>
<evidence type="ECO:0000313" key="7">
    <source>
        <dbReference type="EMBL" id="ANE43294.1"/>
    </source>
</evidence>
<evidence type="ECO:0000313" key="8">
    <source>
        <dbReference type="Proteomes" id="UP000077363"/>
    </source>
</evidence>
<dbReference type="RefSeq" id="WP_064014355.1">
    <property type="nucleotide sequence ID" value="NZ_CP011387.1"/>
</dbReference>
<dbReference type="Pfam" id="PF02653">
    <property type="entry name" value="BPD_transp_2"/>
    <property type="match status" value="1"/>
</dbReference>
<dbReference type="OrthoDB" id="45037at2"/>
<feature type="transmembrane region" description="Helical" evidence="6">
    <location>
        <begin position="233"/>
        <end position="256"/>
    </location>
</feature>
<proteinExistence type="predicted"/>
<dbReference type="GO" id="GO:0022857">
    <property type="term" value="F:transmembrane transporter activity"/>
    <property type="evidence" value="ECO:0007669"/>
    <property type="project" value="InterPro"/>
</dbReference>
<keyword evidence="2" id="KW-1003">Cell membrane</keyword>
<keyword evidence="8" id="KW-1185">Reference proteome</keyword>
<keyword evidence="4 6" id="KW-1133">Transmembrane helix</keyword>
<gene>
    <name evidence="7" type="ORF">SU48_05395</name>
</gene>
<feature type="transmembrane region" description="Helical" evidence="6">
    <location>
        <begin position="112"/>
        <end position="135"/>
    </location>
</feature>
<feature type="transmembrane region" description="Helical" evidence="6">
    <location>
        <begin position="147"/>
        <end position="165"/>
    </location>
</feature>
<comment type="subcellular location">
    <subcellularLocation>
        <location evidence="1">Cell membrane</location>
        <topology evidence="1">Multi-pass membrane protein</topology>
    </subcellularLocation>
</comment>
<dbReference type="Proteomes" id="UP000077363">
    <property type="component" value="Chromosome"/>
</dbReference>
<evidence type="ECO:0000256" key="3">
    <source>
        <dbReference type="ARBA" id="ARBA00022692"/>
    </source>
</evidence>
<feature type="transmembrane region" description="Helical" evidence="6">
    <location>
        <begin position="319"/>
        <end position="342"/>
    </location>
</feature>
<dbReference type="GO" id="GO:0005886">
    <property type="term" value="C:plasma membrane"/>
    <property type="evidence" value="ECO:0007669"/>
    <property type="project" value="UniProtKB-SubCell"/>
</dbReference>
<dbReference type="PANTHER" id="PTHR47089">
    <property type="entry name" value="ABC TRANSPORTER, PERMEASE PROTEIN"/>
    <property type="match status" value="1"/>
</dbReference>
<keyword evidence="3 6" id="KW-0812">Transmembrane</keyword>
<dbReference type="InterPro" id="IPR001851">
    <property type="entry name" value="ABC_transp_permease"/>
</dbReference>
<sequence>MRFTALSAPSAARAAWVTLAAVVVALLLCALIFVFYGVSPGTVYGTMLRGTLGDSTGLAEVARRTIPLLLIGSGLALAFRAQFFNIGAEGQVLLGAVFAAGTALFLPLPGVLLLPAMFIMGAVGGGLWAGIAAWLRRLNVNEILSTLMLNYIAVAVVTYLIAGPWKGKEVRGYIYTDLFPENGFLDVIPGTQVHWPTLVLGVAGALTLQWVLSRSTFGYALRVVGENPGAARYAGLSAGRVATTVALITGGMAGLAGAGEVAGIHHRLLEAGQISLGYGFTAVIVAWLARGNPALCLITAPVMAIILAGGDLLKIDLNMPFRVVDVFSGVILLCLISSEVFIRNRVTWGTARPAGSKANG</sequence>
<feature type="transmembrane region" description="Helical" evidence="6">
    <location>
        <begin position="268"/>
        <end position="288"/>
    </location>
</feature>
<dbReference type="AlphaFoldDB" id="A0A172T8M5"/>
<dbReference type="PATRIC" id="fig|1182568.3.peg.1119"/>
<dbReference type="PANTHER" id="PTHR47089:SF1">
    <property type="entry name" value="GUANOSINE ABC TRANSPORTER PERMEASE PROTEIN NUPP"/>
    <property type="match status" value="1"/>
</dbReference>
<evidence type="ECO:0000256" key="6">
    <source>
        <dbReference type="SAM" id="Phobius"/>
    </source>
</evidence>
<evidence type="ECO:0000256" key="4">
    <source>
        <dbReference type="ARBA" id="ARBA00022989"/>
    </source>
</evidence>
<evidence type="ECO:0000256" key="2">
    <source>
        <dbReference type="ARBA" id="ARBA00022475"/>
    </source>
</evidence>
<dbReference type="STRING" id="1182568.SU48_05395"/>
<dbReference type="EMBL" id="CP011387">
    <property type="protein sequence ID" value="ANE43294.1"/>
    <property type="molecule type" value="Genomic_DNA"/>
</dbReference>